<dbReference type="EMBL" id="PYAV01000012">
    <property type="protein sequence ID" value="PSL42928.1"/>
    <property type="molecule type" value="Genomic_DNA"/>
</dbReference>
<sequence>MTASVHLPKTIHYGRDSFQKVGSEAKAAGSKALLISDEIMAELGFVDTCEQHLADVGVESVRYLGVASEPTDVYVEEALALVERNDCDHIIALGGGSCIDTAKGVAVLATNGGEISAYMNNRRKAAKRALPFIAIPTTAGTGSEATDVTVITNTKNDVKMMIKQPAFMPETAIVDPYLTVTSPRGTTAATGVDALTHALEAYISKKAHPFTDELALSAIERIYASILTAYNDGKNIEARDEMVYAAMQAGMAFSNASVCLVHGMSRPIGALFHVPHGISNAMLLPAVLEFSEDSCRDRLADIGRRLFPQAEDPARVFVDEVIALCRKLDIPNLGGWGIDEAEFEAVLEKMADDAIESGSPGNNPRVPTKDELIDLYRTAFHYSYKN</sequence>
<protein>
    <submittedName>
        <fullName evidence="6">Alcohol dehydrogenase/1,3-propanediol dehydrogenase</fullName>
    </submittedName>
</protein>
<evidence type="ECO:0000256" key="2">
    <source>
        <dbReference type="ARBA" id="ARBA00023002"/>
    </source>
</evidence>
<dbReference type="Pfam" id="PF25137">
    <property type="entry name" value="ADH_Fe_C"/>
    <property type="match status" value="1"/>
</dbReference>
<reference evidence="6 7" key="1">
    <citation type="submission" date="2018-03" db="EMBL/GenBank/DDBJ databases">
        <title>Genomic Encyclopedia of Type Strains, Phase III (KMG-III): the genomes of soil and plant-associated and newly described type strains.</title>
        <authorList>
            <person name="Whitman W."/>
        </authorList>
    </citation>
    <scope>NUCLEOTIDE SEQUENCE [LARGE SCALE GENOMIC DNA]</scope>
    <source>
        <strain evidence="6 7">CGMCC 1.07653</strain>
    </source>
</reference>
<keyword evidence="3" id="KW-0520">NAD</keyword>
<proteinExistence type="inferred from homology"/>
<dbReference type="Pfam" id="PF00465">
    <property type="entry name" value="Fe-ADH"/>
    <property type="match status" value="1"/>
</dbReference>
<keyword evidence="2" id="KW-0560">Oxidoreductase</keyword>
<feature type="domain" description="Alcohol dehydrogenase iron-type/glycerol dehydrogenase GldA" evidence="4">
    <location>
        <begin position="8"/>
        <end position="176"/>
    </location>
</feature>
<dbReference type="Gene3D" id="3.40.50.1970">
    <property type="match status" value="1"/>
</dbReference>
<dbReference type="PANTHER" id="PTHR11496:SF102">
    <property type="entry name" value="ALCOHOL DEHYDROGENASE 4"/>
    <property type="match status" value="1"/>
</dbReference>
<dbReference type="AlphaFoldDB" id="A0A2P8H9N5"/>
<gene>
    <name evidence="6" type="ORF">B0H94_11211</name>
</gene>
<dbReference type="GO" id="GO:0046872">
    <property type="term" value="F:metal ion binding"/>
    <property type="evidence" value="ECO:0007669"/>
    <property type="project" value="InterPro"/>
</dbReference>
<feature type="domain" description="Fe-containing alcohol dehydrogenase-like C-terminal" evidence="5">
    <location>
        <begin position="187"/>
        <end position="380"/>
    </location>
</feature>
<dbReference type="PROSITE" id="PS00913">
    <property type="entry name" value="ADH_IRON_1"/>
    <property type="match status" value="1"/>
</dbReference>
<evidence type="ECO:0000259" key="4">
    <source>
        <dbReference type="Pfam" id="PF00465"/>
    </source>
</evidence>
<dbReference type="FunFam" id="3.40.50.1970:FF:000003">
    <property type="entry name" value="Alcohol dehydrogenase, iron-containing"/>
    <property type="match status" value="1"/>
</dbReference>
<dbReference type="PANTHER" id="PTHR11496">
    <property type="entry name" value="ALCOHOL DEHYDROGENASE"/>
    <property type="match status" value="1"/>
</dbReference>
<dbReference type="InterPro" id="IPR039697">
    <property type="entry name" value="Alcohol_dehydrogenase_Fe"/>
</dbReference>
<accession>A0A2P8H9N5</accession>
<evidence type="ECO:0000313" key="6">
    <source>
        <dbReference type="EMBL" id="PSL42928.1"/>
    </source>
</evidence>
<dbReference type="OrthoDB" id="9815791at2"/>
<evidence type="ECO:0000256" key="3">
    <source>
        <dbReference type="ARBA" id="ARBA00023027"/>
    </source>
</evidence>
<dbReference type="CDD" id="cd08194">
    <property type="entry name" value="Fe-ADH-like"/>
    <property type="match status" value="1"/>
</dbReference>
<name>A0A2P8H9N5_9BACI</name>
<dbReference type="Gene3D" id="1.20.1090.10">
    <property type="entry name" value="Dehydroquinate synthase-like - alpha domain"/>
    <property type="match status" value="1"/>
</dbReference>
<dbReference type="InterPro" id="IPR056798">
    <property type="entry name" value="ADH_Fe_C"/>
</dbReference>
<evidence type="ECO:0000256" key="1">
    <source>
        <dbReference type="ARBA" id="ARBA00007358"/>
    </source>
</evidence>
<dbReference type="InterPro" id="IPR001670">
    <property type="entry name" value="ADH_Fe/GldA"/>
</dbReference>
<dbReference type="FunFam" id="1.20.1090.10:FF:000001">
    <property type="entry name" value="Aldehyde-alcohol dehydrogenase"/>
    <property type="match status" value="1"/>
</dbReference>
<dbReference type="RefSeq" id="WP_106589467.1">
    <property type="nucleotide sequence ID" value="NZ_PYAV01000012.1"/>
</dbReference>
<dbReference type="InterPro" id="IPR018211">
    <property type="entry name" value="ADH_Fe_CS"/>
</dbReference>
<dbReference type="Proteomes" id="UP000242310">
    <property type="component" value="Unassembled WGS sequence"/>
</dbReference>
<dbReference type="GO" id="GO:0004022">
    <property type="term" value="F:alcohol dehydrogenase (NAD+) activity"/>
    <property type="evidence" value="ECO:0007669"/>
    <property type="project" value="UniProtKB-ARBA"/>
</dbReference>
<dbReference type="SUPFAM" id="SSF56796">
    <property type="entry name" value="Dehydroquinate synthase-like"/>
    <property type="match status" value="1"/>
</dbReference>
<organism evidence="6 7">
    <name type="scientific">Salsuginibacillus halophilus</name>
    <dbReference type="NCBI Taxonomy" id="517424"/>
    <lineage>
        <taxon>Bacteria</taxon>
        <taxon>Bacillati</taxon>
        <taxon>Bacillota</taxon>
        <taxon>Bacilli</taxon>
        <taxon>Bacillales</taxon>
        <taxon>Bacillaceae</taxon>
        <taxon>Salsuginibacillus</taxon>
    </lineage>
</organism>
<evidence type="ECO:0000313" key="7">
    <source>
        <dbReference type="Proteomes" id="UP000242310"/>
    </source>
</evidence>
<evidence type="ECO:0000259" key="5">
    <source>
        <dbReference type="Pfam" id="PF25137"/>
    </source>
</evidence>
<comment type="similarity">
    <text evidence="1">Belongs to the iron-containing alcohol dehydrogenase family.</text>
</comment>
<keyword evidence="7" id="KW-1185">Reference proteome</keyword>
<comment type="caution">
    <text evidence="6">The sequence shown here is derived from an EMBL/GenBank/DDBJ whole genome shotgun (WGS) entry which is preliminary data.</text>
</comment>